<dbReference type="SUPFAM" id="SSF57959">
    <property type="entry name" value="Leucine zipper domain"/>
    <property type="match status" value="1"/>
</dbReference>
<dbReference type="EMBL" id="MCGR01000018">
    <property type="protein sequence ID" value="ORY84074.1"/>
    <property type="molecule type" value="Genomic_DNA"/>
</dbReference>
<dbReference type="PANTHER" id="PTHR38116">
    <property type="entry name" value="CHROMOSOME 7, WHOLE GENOME SHOTGUN SEQUENCE"/>
    <property type="match status" value="1"/>
</dbReference>
<dbReference type="STRING" id="106004.A0A1Y2FL48"/>
<keyword evidence="5" id="KW-1185">Reference proteome</keyword>
<keyword evidence="1" id="KW-0175">Coiled coil</keyword>
<accession>A0A1Y2FL48</accession>
<evidence type="ECO:0000313" key="4">
    <source>
        <dbReference type="EMBL" id="ORY84074.1"/>
    </source>
</evidence>
<dbReference type="InterPro" id="IPR004827">
    <property type="entry name" value="bZIP"/>
</dbReference>
<dbReference type="CDD" id="cd14688">
    <property type="entry name" value="bZIP_YAP"/>
    <property type="match status" value="1"/>
</dbReference>
<dbReference type="InterPro" id="IPR046347">
    <property type="entry name" value="bZIP_sf"/>
</dbReference>
<dbReference type="PROSITE" id="PS00036">
    <property type="entry name" value="BZIP_BASIC"/>
    <property type="match status" value="1"/>
</dbReference>
<dbReference type="Proteomes" id="UP000193467">
    <property type="component" value="Unassembled WGS sequence"/>
</dbReference>
<feature type="region of interest" description="Disordered" evidence="2">
    <location>
        <begin position="1"/>
        <end position="62"/>
    </location>
</feature>
<comment type="caution">
    <text evidence="4">The sequence shown here is derived from an EMBL/GenBank/DDBJ whole genome shotgun (WGS) entry which is preliminary data.</text>
</comment>
<dbReference type="SMART" id="SM00338">
    <property type="entry name" value="BRLZ"/>
    <property type="match status" value="1"/>
</dbReference>
<feature type="compositionally biased region" description="Gly residues" evidence="2">
    <location>
        <begin position="26"/>
        <end position="37"/>
    </location>
</feature>
<dbReference type="Gene3D" id="1.20.5.170">
    <property type="match status" value="1"/>
</dbReference>
<feature type="domain" description="BZIP" evidence="3">
    <location>
        <begin position="52"/>
        <end position="66"/>
    </location>
</feature>
<evidence type="ECO:0000313" key="5">
    <source>
        <dbReference type="Proteomes" id="UP000193467"/>
    </source>
</evidence>
<feature type="compositionally biased region" description="Basic and acidic residues" evidence="2">
    <location>
        <begin position="42"/>
        <end position="62"/>
    </location>
</feature>
<feature type="compositionally biased region" description="Low complexity" evidence="2">
    <location>
        <begin position="197"/>
        <end position="211"/>
    </location>
</feature>
<name>A0A1Y2FL48_9BASI</name>
<evidence type="ECO:0000259" key="3">
    <source>
        <dbReference type="PROSITE" id="PS00036"/>
    </source>
</evidence>
<dbReference type="InParanoid" id="A0A1Y2FL48"/>
<feature type="coiled-coil region" evidence="1">
    <location>
        <begin position="71"/>
        <end position="109"/>
    </location>
</feature>
<organism evidence="4 5">
    <name type="scientific">Leucosporidium creatinivorum</name>
    <dbReference type="NCBI Taxonomy" id="106004"/>
    <lineage>
        <taxon>Eukaryota</taxon>
        <taxon>Fungi</taxon>
        <taxon>Dikarya</taxon>
        <taxon>Basidiomycota</taxon>
        <taxon>Pucciniomycotina</taxon>
        <taxon>Microbotryomycetes</taxon>
        <taxon>Leucosporidiales</taxon>
        <taxon>Leucosporidium</taxon>
    </lineage>
</organism>
<gene>
    <name evidence="4" type="ORF">BCR35DRAFT_303120</name>
</gene>
<dbReference type="PANTHER" id="PTHR38116:SF9">
    <property type="entry name" value="BZIP DOMAIN-CONTAINING PROTEIN"/>
    <property type="match status" value="1"/>
</dbReference>
<feature type="compositionally biased region" description="Low complexity" evidence="2">
    <location>
        <begin position="262"/>
        <end position="273"/>
    </location>
</feature>
<evidence type="ECO:0000256" key="2">
    <source>
        <dbReference type="SAM" id="MobiDB-lite"/>
    </source>
</evidence>
<evidence type="ECO:0000256" key="1">
    <source>
        <dbReference type="SAM" id="Coils"/>
    </source>
</evidence>
<feature type="compositionally biased region" description="Low complexity" evidence="2">
    <location>
        <begin position="172"/>
        <end position="187"/>
    </location>
</feature>
<proteinExistence type="predicted"/>
<feature type="compositionally biased region" description="Pro residues" evidence="2">
    <location>
        <begin position="286"/>
        <end position="295"/>
    </location>
</feature>
<dbReference type="InterPro" id="IPR021833">
    <property type="entry name" value="DUF3425"/>
</dbReference>
<dbReference type="Pfam" id="PF11905">
    <property type="entry name" value="DUF3425"/>
    <property type="match status" value="1"/>
</dbReference>
<dbReference type="OrthoDB" id="2245989at2759"/>
<protein>
    <recommendedName>
        <fullName evidence="3">BZIP domain-containing protein</fullName>
    </recommendedName>
</protein>
<feature type="compositionally biased region" description="Basic and acidic residues" evidence="2">
    <location>
        <begin position="8"/>
        <end position="19"/>
    </location>
</feature>
<feature type="region of interest" description="Disordered" evidence="2">
    <location>
        <begin position="154"/>
        <end position="306"/>
    </location>
</feature>
<dbReference type="Pfam" id="PF00170">
    <property type="entry name" value="bZIP_1"/>
    <property type="match status" value="1"/>
</dbReference>
<feature type="compositionally biased region" description="Polar residues" evidence="2">
    <location>
        <begin position="160"/>
        <end position="171"/>
    </location>
</feature>
<reference evidence="4 5" key="1">
    <citation type="submission" date="2016-07" db="EMBL/GenBank/DDBJ databases">
        <title>Pervasive Adenine N6-methylation of Active Genes in Fungi.</title>
        <authorList>
            <consortium name="DOE Joint Genome Institute"/>
            <person name="Mondo S.J."/>
            <person name="Dannebaum R.O."/>
            <person name="Kuo R.C."/>
            <person name="Labutti K."/>
            <person name="Haridas S."/>
            <person name="Kuo A."/>
            <person name="Salamov A."/>
            <person name="Ahrendt S.R."/>
            <person name="Lipzen A."/>
            <person name="Sullivan W."/>
            <person name="Andreopoulos W.B."/>
            <person name="Clum A."/>
            <person name="Lindquist E."/>
            <person name="Daum C."/>
            <person name="Ramamoorthy G.K."/>
            <person name="Gryganskyi A."/>
            <person name="Culley D."/>
            <person name="Magnuson J.K."/>
            <person name="James T.Y."/>
            <person name="O'Malley M.A."/>
            <person name="Stajich J.E."/>
            <person name="Spatafora J.W."/>
            <person name="Visel A."/>
            <person name="Grigoriev I.V."/>
        </authorList>
    </citation>
    <scope>NUCLEOTIDE SEQUENCE [LARGE SCALE GENOMIC DNA]</scope>
    <source>
        <strain evidence="4 5">62-1032</strain>
    </source>
</reference>
<dbReference type="AlphaFoldDB" id="A0A1Y2FL48"/>
<sequence>MPPRGSRAHSELSGHSMHDSDDEDGAGAGGASGSAGKGKGRKSGDKGGEDQRKIQNRIAQREFRQRKQQYIKDLEARVELASSSRDEQLEQMRGAIKGLIDENQRLRELLAGVGGFIGSGLGGVLPTIGVDLPEFQALISRNRSDRVHELLASNRHDGSLPSTNGHANPSVSPTTTFSNPATATTTSQAQKRRRTTDSGSPAAADPSLSASTGSNGAPPGMTRFDLPPMASTSLVQPPPPPSSSSFFGAGGPSPLPPPPPTSFASSSAYPTASLPFSSIRDAPTPAAAPPPPFCPLPTETSEEQVRRQMAQNEETRMAAGPFTTDKDQATHEEDVQHLFTMPTDNPKLQAIQLISYHMRNKREQPNYHLPPSLKATVTQQTVPHSFFFDGIIFPSLRDRLILLKDQYDLQTLLNDLVDAVDLHENDILIPSNWELSEGFLRKYWYVIDAEVLAISNRWRKERGEPELTMRSIVPDGDGIVAEGALGSRPIRSATA</sequence>
<dbReference type="GO" id="GO:0003700">
    <property type="term" value="F:DNA-binding transcription factor activity"/>
    <property type="evidence" value="ECO:0007669"/>
    <property type="project" value="InterPro"/>
</dbReference>